<feature type="compositionally biased region" description="Acidic residues" evidence="12">
    <location>
        <begin position="21"/>
        <end position="87"/>
    </location>
</feature>
<dbReference type="SUPFAM" id="SSF109640">
    <property type="entry name" value="KRAB domain (Kruppel-associated box)"/>
    <property type="match status" value="1"/>
</dbReference>
<feature type="compositionally biased region" description="Acidic residues" evidence="12">
    <location>
        <begin position="133"/>
        <end position="150"/>
    </location>
</feature>
<dbReference type="InterPro" id="IPR001909">
    <property type="entry name" value="KRAB"/>
</dbReference>
<dbReference type="AlphaFoldDB" id="A0A2K6KFC7"/>
<dbReference type="PANTHER" id="PTHR24408:SF54">
    <property type="entry name" value="ZINC FINGER PROTEIN 316"/>
    <property type="match status" value="1"/>
</dbReference>
<dbReference type="GeneTree" id="ENSGT00940000162728"/>
<keyword evidence="7" id="KW-0805">Transcription regulation</keyword>
<evidence type="ECO:0000256" key="7">
    <source>
        <dbReference type="ARBA" id="ARBA00023015"/>
    </source>
</evidence>
<evidence type="ECO:0000256" key="3">
    <source>
        <dbReference type="ARBA" id="ARBA00022723"/>
    </source>
</evidence>
<keyword evidence="16" id="KW-1185">Reference proteome</keyword>
<dbReference type="PANTHER" id="PTHR24408">
    <property type="entry name" value="ZINC FINGER PROTEIN"/>
    <property type="match status" value="1"/>
</dbReference>
<feature type="compositionally biased region" description="Basic residues" evidence="12">
    <location>
        <begin position="747"/>
        <end position="767"/>
    </location>
</feature>
<dbReference type="SMART" id="SM00355">
    <property type="entry name" value="ZnF_C2H2"/>
    <property type="match status" value="5"/>
</dbReference>
<feature type="region of interest" description="Disordered" evidence="12">
    <location>
        <begin position="715"/>
        <end position="777"/>
    </location>
</feature>
<feature type="domain" description="C2H2-type" evidence="13">
    <location>
        <begin position="374"/>
        <end position="401"/>
    </location>
</feature>
<dbReference type="InterPro" id="IPR013087">
    <property type="entry name" value="Znf_C2H2_type"/>
</dbReference>
<evidence type="ECO:0000256" key="6">
    <source>
        <dbReference type="ARBA" id="ARBA00022833"/>
    </source>
</evidence>
<dbReference type="SUPFAM" id="SSF57667">
    <property type="entry name" value="beta-beta-alpha zinc fingers"/>
    <property type="match status" value="3"/>
</dbReference>
<feature type="region of interest" description="Disordered" evidence="12">
    <location>
        <begin position="474"/>
        <end position="576"/>
    </location>
</feature>
<dbReference type="Proteomes" id="UP000233180">
    <property type="component" value="Unassembled WGS sequence"/>
</dbReference>
<dbReference type="PROSITE" id="PS50805">
    <property type="entry name" value="KRAB"/>
    <property type="match status" value="1"/>
</dbReference>
<feature type="region of interest" description="Disordered" evidence="12">
    <location>
        <begin position="906"/>
        <end position="944"/>
    </location>
</feature>
<feature type="region of interest" description="Disordered" evidence="12">
    <location>
        <begin position="661"/>
        <end position="687"/>
    </location>
</feature>
<feature type="compositionally biased region" description="Low complexity" evidence="12">
    <location>
        <begin position="799"/>
        <end position="813"/>
    </location>
</feature>
<dbReference type="FunFam" id="3.30.160.60:FF:000016">
    <property type="entry name" value="zinc finger protein 37 homolog"/>
    <property type="match status" value="1"/>
</dbReference>
<keyword evidence="3" id="KW-0479">Metal-binding</keyword>
<dbReference type="SMART" id="SM00349">
    <property type="entry name" value="KRAB"/>
    <property type="match status" value="1"/>
</dbReference>
<feature type="domain" description="C2H2-type" evidence="13">
    <location>
        <begin position="346"/>
        <end position="373"/>
    </location>
</feature>
<feature type="region of interest" description="Disordered" evidence="12">
    <location>
        <begin position="281"/>
        <end position="302"/>
    </location>
</feature>
<reference evidence="15" key="3">
    <citation type="submission" date="2025-09" db="UniProtKB">
        <authorList>
            <consortium name="Ensembl"/>
        </authorList>
    </citation>
    <scope>IDENTIFICATION</scope>
</reference>
<keyword evidence="10" id="KW-0539">Nucleus</keyword>
<proteinExistence type="inferred from homology"/>
<dbReference type="GO" id="GO:0000981">
    <property type="term" value="F:DNA-binding transcription factor activity, RNA polymerase II-specific"/>
    <property type="evidence" value="ECO:0007669"/>
    <property type="project" value="TreeGrafter"/>
</dbReference>
<feature type="region of interest" description="Disordered" evidence="12">
    <location>
        <begin position="795"/>
        <end position="814"/>
    </location>
</feature>
<dbReference type="GO" id="GO:0008270">
    <property type="term" value="F:zinc ion binding"/>
    <property type="evidence" value="ECO:0007669"/>
    <property type="project" value="UniProtKB-KW"/>
</dbReference>
<reference evidence="15" key="2">
    <citation type="submission" date="2025-08" db="UniProtKB">
        <authorList>
            <consortium name="Ensembl"/>
        </authorList>
    </citation>
    <scope>IDENTIFICATION</scope>
</reference>
<dbReference type="Gene3D" id="3.30.160.60">
    <property type="entry name" value="Classic Zinc Finger"/>
    <property type="match status" value="7"/>
</dbReference>
<feature type="domain" description="C2H2-type" evidence="13">
    <location>
        <begin position="402"/>
        <end position="429"/>
    </location>
</feature>
<feature type="compositionally biased region" description="Acidic residues" evidence="12">
    <location>
        <begin position="530"/>
        <end position="544"/>
    </location>
</feature>
<feature type="compositionally biased region" description="Basic residues" evidence="12">
    <location>
        <begin position="906"/>
        <end position="916"/>
    </location>
</feature>
<keyword evidence="5 11" id="KW-0863">Zinc-finger</keyword>
<evidence type="ECO:0000259" key="13">
    <source>
        <dbReference type="PROSITE" id="PS50157"/>
    </source>
</evidence>
<evidence type="ECO:0000256" key="11">
    <source>
        <dbReference type="PROSITE-ProRule" id="PRU00042"/>
    </source>
</evidence>
<feature type="domain" description="KRAB" evidence="14">
    <location>
        <begin position="159"/>
        <end position="230"/>
    </location>
</feature>
<keyword evidence="9" id="KW-0804">Transcription</keyword>
<evidence type="ECO:0000259" key="14">
    <source>
        <dbReference type="PROSITE" id="PS50805"/>
    </source>
</evidence>
<evidence type="ECO:0000256" key="1">
    <source>
        <dbReference type="ARBA" id="ARBA00004123"/>
    </source>
</evidence>
<dbReference type="PROSITE" id="PS00028">
    <property type="entry name" value="ZINC_FINGER_C2H2_1"/>
    <property type="match status" value="5"/>
</dbReference>
<dbReference type="FunFam" id="3.30.160.60:FF:000180">
    <property type="entry name" value="Zinc finger protein 689"/>
    <property type="match status" value="1"/>
</dbReference>
<evidence type="ECO:0000256" key="2">
    <source>
        <dbReference type="ARBA" id="ARBA00006991"/>
    </source>
</evidence>
<dbReference type="Gene3D" id="6.10.140.140">
    <property type="match status" value="1"/>
</dbReference>
<dbReference type="InterPro" id="IPR036051">
    <property type="entry name" value="KRAB_dom_sf"/>
</dbReference>
<organism evidence="15 16">
    <name type="scientific">Rhinopithecus bieti</name>
    <name type="common">Black snub-nosed monkey</name>
    <name type="synonym">Pygathrix bieti</name>
    <dbReference type="NCBI Taxonomy" id="61621"/>
    <lineage>
        <taxon>Eukaryota</taxon>
        <taxon>Metazoa</taxon>
        <taxon>Chordata</taxon>
        <taxon>Craniata</taxon>
        <taxon>Vertebrata</taxon>
        <taxon>Euteleostomi</taxon>
        <taxon>Mammalia</taxon>
        <taxon>Eutheria</taxon>
        <taxon>Euarchontoglires</taxon>
        <taxon>Primates</taxon>
        <taxon>Haplorrhini</taxon>
        <taxon>Catarrhini</taxon>
        <taxon>Cercopithecidae</taxon>
        <taxon>Colobinae</taxon>
        <taxon>Rhinopithecus</taxon>
    </lineage>
</organism>
<comment type="similarity">
    <text evidence="2">Belongs to the krueppel C2H2-type zinc-finger protein family.</text>
</comment>
<feature type="compositionally biased region" description="Pro residues" evidence="12">
    <location>
        <begin position="921"/>
        <end position="932"/>
    </location>
</feature>
<feature type="region of interest" description="Disordered" evidence="12">
    <location>
        <begin position="1"/>
        <end position="151"/>
    </location>
</feature>
<evidence type="ECO:0000256" key="4">
    <source>
        <dbReference type="ARBA" id="ARBA00022737"/>
    </source>
</evidence>
<dbReference type="InterPro" id="IPR036236">
    <property type="entry name" value="Znf_C2H2_sf"/>
</dbReference>
<dbReference type="PROSITE" id="PS50157">
    <property type="entry name" value="ZINC_FINGER_C2H2_2"/>
    <property type="match status" value="6"/>
</dbReference>
<dbReference type="GO" id="GO:0043565">
    <property type="term" value="F:sequence-specific DNA binding"/>
    <property type="evidence" value="ECO:0007669"/>
    <property type="project" value="TreeGrafter"/>
</dbReference>
<feature type="compositionally biased region" description="Low complexity" evidence="12">
    <location>
        <begin position="728"/>
        <end position="742"/>
    </location>
</feature>
<evidence type="ECO:0000256" key="8">
    <source>
        <dbReference type="ARBA" id="ARBA00023125"/>
    </source>
</evidence>
<dbReference type="FunFam" id="3.30.160.60:FF:000933">
    <property type="entry name" value="zinc finger protein 771"/>
    <property type="match status" value="1"/>
</dbReference>
<reference evidence="15 16" key="1">
    <citation type="submission" date="2016-06" db="EMBL/GenBank/DDBJ databases">
        <title>Genome of Rhinopithecus bieti.</title>
        <authorList>
            <person name="Wu"/>
            <person name="C.-I. and Zhang"/>
            <person name="Y."/>
        </authorList>
    </citation>
    <scope>NUCLEOTIDE SEQUENCE</scope>
</reference>
<feature type="domain" description="C2H2-type" evidence="13">
    <location>
        <begin position="458"/>
        <end position="485"/>
    </location>
</feature>
<evidence type="ECO:0000313" key="16">
    <source>
        <dbReference type="Proteomes" id="UP000233180"/>
    </source>
</evidence>
<evidence type="ECO:0000256" key="12">
    <source>
        <dbReference type="SAM" id="MobiDB-lite"/>
    </source>
</evidence>
<dbReference type="Ensembl" id="ENSRBIT00000033595.1">
    <property type="protein sequence ID" value="ENSRBIP00000009972.1"/>
    <property type="gene ID" value="ENSRBIG00000028843.1"/>
</dbReference>
<evidence type="ECO:0000256" key="10">
    <source>
        <dbReference type="ARBA" id="ARBA00023242"/>
    </source>
</evidence>
<name>A0A2K6KFC7_RHIBE</name>
<keyword evidence="6" id="KW-0862">Zinc</keyword>
<keyword evidence="4" id="KW-0677">Repeat</keyword>
<sequence length="976" mass="106119">MAALHRTPDSPAVQLERAEDGAECDPDQEEEEEEEEKGEEAQEVAEEEEEIVVEEEEEGVAEVVEDTQVEEVAEVEVEADVEEEEDVKEVLAEEQPPALGTQERLSHGGDAKSPVLQEKGLQASWAPATPRDEDLEEDEEEEEDEDEDDLLTAGSQGLVTFEDVAVYFSLEEWERLEADQRGLYQEVMQENYGILVSLGYPIPKPDLIFRLEQGEEPWVPDSPRPEEGDIVTGVYTGAWFWTDDIEDHDEEDDEDFLAEVAEEENEPPGLWSAAYGVGDVPGTWGPDDSDSAQTPERWGPDQGGLGVLADGSETKPFLHGREPGANLLSTWAFPASVAPLAGRPETTCDVCGKVFPHRSRLAKHQRYHAAVKPFGCEECGKGFVYRSHLAIHQRTHTGEKPFPCPDCGKRFVYKSHLVTHRRIHTGERPYRCAFCGAGFGRRSYLVTHQRTHTGERPYPCPHCGRSFSQSSALARHQAVHTADRRTGCPTGGQRHQTRRGCAEGGPARRRRRGAGGNRPWAQGLGGPEAGEADGEAEAAAEEREEAAPTPSGKADPAPHRRFLELGNGLGEGEGPSSHPLGFHFPVHPKSWLHPDSFPLLGLPDFRERLPVDGRPLPAPLGPLSLVEGDRAGLDLSAPAGPGRRRRLRAFGPAVGKSLLAEPRAGRAGEGGEPVESAPTAARRSGAGLRWPPQRYTRREAPHRCARLRQRASCTARTLAPTGTHTGEAVPSRAPSAARAFARGSHLAAHRARPTPARNRSRTGRAHRGAPTACGECGRRFGQSAALTRHQWLDSRGEARTAAPTAARASATASDFNVSRDALTRARKLPLRRLRPRLSRSAPIWPTKAGHTGERPFPCPDVASAFRSVPVLVTAPAHTHGRAAYACANCGRRFFAEFRTCLTHMKRTRGAPQRRARVSAPAPTPKPEAPPRGRPAAGPGERGSALLEVRFAGGTSFGSEHQAAFAGPSGAYREGVL</sequence>
<dbReference type="Pfam" id="PF00096">
    <property type="entry name" value="zf-C2H2"/>
    <property type="match status" value="5"/>
</dbReference>
<dbReference type="GO" id="GO:0005634">
    <property type="term" value="C:nucleus"/>
    <property type="evidence" value="ECO:0007669"/>
    <property type="project" value="UniProtKB-SubCell"/>
</dbReference>
<feature type="compositionally biased region" description="Polar residues" evidence="12">
    <location>
        <begin position="715"/>
        <end position="724"/>
    </location>
</feature>
<keyword evidence="8" id="KW-0238">DNA-binding</keyword>
<comment type="subcellular location">
    <subcellularLocation>
        <location evidence="1">Nucleus</location>
    </subcellularLocation>
</comment>
<evidence type="ECO:0000256" key="9">
    <source>
        <dbReference type="ARBA" id="ARBA00023163"/>
    </source>
</evidence>
<evidence type="ECO:0000256" key="5">
    <source>
        <dbReference type="ARBA" id="ARBA00022771"/>
    </source>
</evidence>
<dbReference type="OMA" id="EEETPWI"/>
<dbReference type="FunFam" id="3.30.160.60:FF:000006">
    <property type="entry name" value="Zinc finger protein 184 (Kruppel-like)"/>
    <property type="match status" value="1"/>
</dbReference>
<feature type="domain" description="C2H2-type" evidence="13">
    <location>
        <begin position="771"/>
        <end position="799"/>
    </location>
</feature>
<evidence type="ECO:0000313" key="15">
    <source>
        <dbReference type="Ensembl" id="ENSRBIP00000009972.1"/>
    </source>
</evidence>
<dbReference type="CDD" id="cd07765">
    <property type="entry name" value="KRAB_A-box"/>
    <property type="match status" value="1"/>
</dbReference>
<dbReference type="Pfam" id="PF01352">
    <property type="entry name" value="KRAB"/>
    <property type="match status" value="1"/>
</dbReference>
<feature type="compositionally biased region" description="Low complexity" evidence="12">
    <location>
        <begin position="933"/>
        <end position="942"/>
    </location>
</feature>
<feature type="domain" description="C2H2-type" evidence="13">
    <location>
        <begin position="430"/>
        <end position="457"/>
    </location>
</feature>
<protein>
    <submittedName>
        <fullName evidence="15">Zinc finger protein 316</fullName>
    </submittedName>
</protein>
<accession>A0A2K6KFC7</accession>
<gene>
    <name evidence="15" type="primary">ZNF316</name>
</gene>